<evidence type="ECO:0000313" key="2">
    <source>
        <dbReference type="Proteomes" id="UP000175669"/>
    </source>
</evidence>
<dbReference type="NCBIfam" id="NF003507">
    <property type="entry name" value="PRK05170.2-5"/>
    <property type="match status" value="1"/>
</dbReference>
<dbReference type="OrthoDB" id="9786855at2"/>
<dbReference type="InterPro" id="IPR005358">
    <property type="entry name" value="Puta_zinc/iron-chelating_dom"/>
</dbReference>
<keyword evidence="2" id="KW-1185">Reference proteome</keyword>
<organism evidence="1 2">
    <name type="scientific">Pseudohongiella acticola</name>
    <dbReference type="NCBI Taxonomy" id="1524254"/>
    <lineage>
        <taxon>Bacteria</taxon>
        <taxon>Pseudomonadati</taxon>
        <taxon>Pseudomonadota</taxon>
        <taxon>Gammaproteobacteria</taxon>
        <taxon>Pseudomonadales</taxon>
        <taxon>Pseudohongiellaceae</taxon>
        <taxon>Pseudohongiella</taxon>
    </lineage>
</organism>
<dbReference type="Pfam" id="PF03692">
    <property type="entry name" value="CxxCxxCC"/>
    <property type="match status" value="1"/>
</dbReference>
<dbReference type="PANTHER" id="PTHR37421:SF1">
    <property type="entry name" value="UPF0260 PROTEIN YCGN"/>
    <property type="match status" value="1"/>
</dbReference>
<dbReference type="PANTHER" id="PTHR37421">
    <property type="entry name" value="UPF0260 PROTEIN YCGN"/>
    <property type="match status" value="1"/>
</dbReference>
<dbReference type="EMBL" id="MASR01000001">
    <property type="protein sequence ID" value="OFE11858.1"/>
    <property type="molecule type" value="Genomic_DNA"/>
</dbReference>
<gene>
    <name evidence="1" type="ORF">PHACT_00790</name>
</gene>
<proteinExistence type="predicted"/>
<evidence type="ECO:0000313" key="1">
    <source>
        <dbReference type="EMBL" id="OFE11858.1"/>
    </source>
</evidence>
<dbReference type="PIRSF" id="PIRSF006173">
    <property type="entry name" value="UCP006173"/>
    <property type="match status" value="1"/>
</dbReference>
<comment type="caution">
    <text evidence="1">The sequence shown here is derived from an EMBL/GenBank/DDBJ whole genome shotgun (WGS) entry which is preliminary data.</text>
</comment>
<dbReference type="InterPro" id="IPR008228">
    <property type="entry name" value="UCP006173"/>
</dbReference>
<sequence length="157" mass="18174">MTDQPVRDRFWELPLADLNRREWELLCDGCARCCLKKLQDDDTSGKGAPSLAYTRVVCRYLDQQKCSCQAYGRRNELVPDCLVLDMSVLQASVDWIPDTCAYKLRYQNRPLPDWHPLLTGSREQMQTQGIAVTGRVISEEYVHDDGLEEHVIRWVRA</sequence>
<dbReference type="STRING" id="1524254.PHACT_00790"/>
<reference evidence="2" key="1">
    <citation type="submission" date="2016-07" db="EMBL/GenBank/DDBJ databases">
        <authorList>
            <person name="Florea S."/>
            <person name="Webb J.S."/>
            <person name="Jaromczyk J."/>
            <person name="Schardl C.L."/>
        </authorList>
    </citation>
    <scope>NUCLEOTIDE SEQUENCE [LARGE SCALE GENOMIC DNA]</scope>
    <source>
        <strain evidence="2">KCTC 42131</strain>
    </source>
</reference>
<accession>A0A1E8CHK7</accession>
<dbReference type="Proteomes" id="UP000175669">
    <property type="component" value="Unassembled WGS sequence"/>
</dbReference>
<dbReference type="AlphaFoldDB" id="A0A1E8CHK7"/>
<dbReference type="RefSeq" id="WP_070115483.1">
    <property type="nucleotide sequence ID" value="NZ_CAXATG010000002.1"/>
</dbReference>
<name>A0A1E8CHK7_9GAMM</name>
<protein>
    <submittedName>
        <fullName evidence="1">Uncharacterized protein</fullName>
    </submittedName>
</protein>